<dbReference type="Gene3D" id="3.40.50.300">
    <property type="entry name" value="P-loop containing nucleotide triphosphate hydrolases"/>
    <property type="match status" value="4"/>
</dbReference>
<dbReference type="InterPro" id="IPR011335">
    <property type="entry name" value="Restrct_endonuc-II-like"/>
</dbReference>
<dbReference type="InterPro" id="IPR014017">
    <property type="entry name" value="DNA_helicase_UvrD-like_C"/>
</dbReference>
<dbReference type="EMBL" id="CP141615">
    <property type="protein sequence ID" value="WRP16778.1"/>
    <property type="molecule type" value="Genomic_DNA"/>
</dbReference>
<dbReference type="PROSITE" id="PS51217">
    <property type="entry name" value="UVRD_HELICASE_CTER"/>
    <property type="match status" value="1"/>
</dbReference>
<keyword evidence="9" id="KW-0234">DNA repair</keyword>
<evidence type="ECO:0000256" key="5">
    <source>
        <dbReference type="ARBA" id="ARBA00022806"/>
    </source>
</evidence>
<dbReference type="Gene3D" id="3.90.320.10">
    <property type="match status" value="1"/>
</dbReference>
<evidence type="ECO:0000313" key="18">
    <source>
        <dbReference type="EMBL" id="WRP16778.1"/>
    </source>
</evidence>
<accession>A0ABZ1BVU2</accession>
<dbReference type="Pfam" id="PF13361">
    <property type="entry name" value="UvrD_C"/>
    <property type="match status" value="1"/>
</dbReference>
<comment type="catalytic activity">
    <reaction evidence="13">
        <text>ATP + H2O = ADP + phosphate + H(+)</text>
        <dbReference type="Rhea" id="RHEA:13065"/>
        <dbReference type="ChEBI" id="CHEBI:15377"/>
        <dbReference type="ChEBI" id="CHEBI:15378"/>
        <dbReference type="ChEBI" id="CHEBI:30616"/>
        <dbReference type="ChEBI" id="CHEBI:43474"/>
        <dbReference type="ChEBI" id="CHEBI:456216"/>
        <dbReference type="EC" id="5.6.2.4"/>
    </reaction>
</comment>
<dbReference type="Gene3D" id="1.10.486.10">
    <property type="entry name" value="PCRA, domain 4"/>
    <property type="match status" value="1"/>
</dbReference>
<dbReference type="SUPFAM" id="SSF52980">
    <property type="entry name" value="Restriction endonuclease-like"/>
    <property type="match status" value="1"/>
</dbReference>
<feature type="binding site" evidence="14">
    <location>
        <begin position="30"/>
        <end position="37"/>
    </location>
    <ligand>
        <name>ATP</name>
        <dbReference type="ChEBI" id="CHEBI:30616"/>
    </ligand>
</feature>
<evidence type="ECO:0000256" key="1">
    <source>
        <dbReference type="ARBA" id="ARBA00022722"/>
    </source>
</evidence>
<dbReference type="PROSITE" id="PS51198">
    <property type="entry name" value="UVRD_HELICASE_ATP_BIND"/>
    <property type="match status" value="1"/>
</dbReference>
<evidence type="ECO:0000259" key="17">
    <source>
        <dbReference type="PROSITE" id="PS51217"/>
    </source>
</evidence>
<evidence type="ECO:0000256" key="7">
    <source>
        <dbReference type="ARBA" id="ARBA00022840"/>
    </source>
</evidence>
<dbReference type="RefSeq" id="WP_324716050.1">
    <property type="nucleotide sequence ID" value="NZ_CP141615.1"/>
</dbReference>
<dbReference type="InterPro" id="IPR027417">
    <property type="entry name" value="P-loop_NTPase"/>
</dbReference>
<dbReference type="SUPFAM" id="SSF52540">
    <property type="entry name" value="P-loop containing nucleoside triphosphate hydrolases"/>
    <property type="match status" value="1"/>
</dbReference>
<dbReference type="PANTHER" id="PTHR11070">
    <property type="entry name" value="UVRD / RECB / PCRA DNA HELICASE FAMILY MEMBER"/>
    <property type="match status" value="1"/>
</dbReference>
<evidence type="ECO:0000256" key="12">
    <source>
        <dbReference type="ARBA" id="ARBA00034808"/>
    </source>
</evidence>
<evidence type="ECO:0000256" key="13">
    <source>
        <dbReference type="ARBA" id="ARBA00048988"/>
    </source>
</evidence>
<evidence type="ECO:0000256" key="3">
    <source>
        <dbReference type="ARBA" id="ARBA00022763"/>
    </source>
</evidence>
<evidence type="ECO:0000256" key="15">
    <source>
        <dbReference type="SAM" id="MobiDB-lite"/>
    </source>
</evidence>
<evidence type="ECO:0000256" key="8">
    <source>
        <dbReference type="ARBA" id="ARBA00023125"/>
    </source>
</evidence>
<gene>
    <name evidence="18" type="ORF">U7230_11885</name>
</gene>
<evidence type="ECO:0000256" key="14">
    <source>
        <dbReference type="PROSITE-ProRule" id="PRU00560"/>
    </source>
</evidence>
<evidence type="ECO:0000256" key="6">
    <source>
        <dbReference type="ARBA" id="ARBA00022839"/>
    </source>
</evidence>
<keyword evidence="3" id="KW-0227">DNA damage</keyword>
<keyword evidence="4 14" id="KW-0378">Hydrolase</keyword>
<dbReference type="EC" id="5.6.2.4" evidence="12"/>
<evidence type="ECO:0000256" key="4">
    <source>
        <dbReference type="ARBA" id="ARBA00022801"/>
    </source>
</evidence>
<evidence type="ECO:0000259" key="16">
    <source>
        <dbReference type="PROSITE" id="PS51198"/>
    </source>
</evidence>
<keyword evidence="8" id="KW-0238">DNA-binding</keyword>
<protein>
    <recommendedName>
        <fullName evidence="12">DNA 3'-5' helicase</fullName>
        <ecNumber evidence="12">5.6.2.4</ecNumber>
    </recommendedName>
</protein>
<comment type="catalytic activity">
    <reaction evidence="11">
        <text>Couples ATP hydrolysis with the unwinding of duplex DNA by translocating in the 3'-5' direction.</text>
        <dbReference type="EC" id="5.6.2.4"/>
    </reaction>
</comment>
<proteinExistence type="predicted"/>
<evidence type="ECO:0000313" key="19">
    <source>
        <dbReference type="Proteomes" id="UP001332192"/>
    </source>
</evidence>
<evidence type="ECO:0000256" key="9">
    <source>
        <dbReference type="ARBA" id="ARBA00023204"/>
    </source>
</evidence>
<dbReference type="InterPro" id="IPR014016">
    <property type="entry name" value="UvrD-like_ATP-bd"/>
</dbReference>
<feature type="region of interest" description="Disordered" evidence="15">
    <location>
        <begin position="927"/>
        <end position="947"/>
    </location>
</feature>
<evidence type="ECO:0000256" key="11">
    <source>
        <dbReference type="ARBA" id="ARBA00034617"/>
    </source>
</evidence>
<keyword evidence="10" id="KW-0413">Isomerase</keyword>
<dbReference type="InterPro" id="IPR038726">
    <property type="entry name" value="PDDEXK_AddAB-type"/>
</dbReference>
<evidence type="ECO:0000256" key="2">
    <source>
        <dbReference type="ARBA" id="ARBA00022741"/>
    </source>
</evidence>
<keyword evidence="5 14" id="KW-0347">Helicase</keyword>
<dbReference type="InterPro" id="IPR011604">
    <property type="entry name" value="PDDEXK-like_dom_sf"/>
</dbReference>
<reference evidence="18 19" key="1">
    <citation type="journal article" date="2024" name="Front. Microbiol.">
        <title>Novel thermophilic genera Geochorda gen. nov. and Carboxydochorda gen. nov. from the deep terrestrial subsurface reveal the ecophysiological diversity in the class Limnochordia.</title>
        <authorList>
            <person name="Karnachuk O.V."/>
            <person name="Lukina A.P."/>
            <person name="Avakyan M.R."/>
            <person name="Kadnikov V.V."/>
            <person name="Begmatov S."/>
            <person name="Beletsky A.V."/>
            <person name="Vlasova K.G."/>
            <person name="Novikov A.A."/>
            <person name="Shcherbakova V.A."/>
            <person name="Mardanov A.V."/>
            <person name="Ravin N.V."/>
        </authorList>
    </citation>
    <scope>NUCLEOTIDE SEQUENCE [LARGE SCALE GENOMIC DNA]</scope>
    <source>
        <strain evidence="18 19">L945</strain>
    </source>
</reference>
<organism evidence="18 19">
    <name type="scientific">Carboxydichorda subterranea</name>
    <dbReference type="NCBI Taxonomy" id="3109565"/>
    <lineage>
        <taxon>Bacteria</taxon>
        <taxon>Bacillati</taxon>
        <taxon>Bacillota</taxon>
        <taxon>Limnochordia</taxon>
        <taxon>Limnochordales</taxon>
        <taxon>Geochordaceae</taxon>
        <taxon>Carboxydichorda</taxon>
    </lineage>
</organism>
<sequence length="1178" mass="127759">MTPSGGRPLVDEEVRREVVEAIGSSFCVEAAAGTGKTSLLVERILHLLTSGIRASQLAAITFTELAAAELKARVRSRLEQSRHPAHRQALQEIESAQISTIHSLALAILKERPIEAGLDPGFETADPSVAAGLFEELWRLWLNEQAGTHSRAGPGETPLRLAMGAGLGLEELRGAAMALYDHRDVTLADPSAGARAAEALQRLYGALQHARDCVQEHGAELEALVKGACRTGEDELARAVSGFARALSDNPVPAPSGGAGASDEALPLAEALAWATRIGAALQKVKKPGSRLGAQKHWTRKEDLEKARELYRDVREAVEEAARSARQALAASIVAWLRGFVEWAQQEKKRRGQADFLDQLLWCRDLLRSSVAARRHFQQRWRAVLVDEFQDTDPLQAEIVFFLTEREPRAHAWRDVEVGPGRLFLVGDPKQSIYRFRRADIETYRDAASVLERQGRRATIRQNFRTVPAIARHVNAFFEAWMGGARPALAEAAAAGDADAWGRGPVFQPAYVALEPYRPDEVPPGAEWPPGAYRLLPAGSGGTGELSADETRRLEARLVAGALQHLVGEGRLQVLDGGAWRTARWRDAVVLLPVFTGIEHLESALERAGVPYRVVGGRLFYTRTEIREISLALSAVYNPSDALAVLGTLRSGFFGVSDAQLWAFHRAGGRLGGLRVDEGAARAAPRVAEALAAIGEWHRRWATGRPSQVLRGLLDESGYLAWLRRRRDAGQSVANVDKLVAQVTALEQAGTVTLGGLVRWLRARGPGGPAPAEEEDSPLTDDEESVRILTVHKAKGLEFPIVFVANLGERRSDVGSAVVDRQAGRIELRLGRSDLGIQTAGFEEAVEQEKRRLRAERVRLYYVALTRARDYLFLSGLPRDGGFWKELSDVAGQAAVDALPAVTIADGEERDEAPGGREAIAAVQREAAVSLDRQGEGPEEADDPERMARRWLERRQELLRRASQGRAIVAARSLRAPAWREDAVTGSEWAEAVQGEDVPASDAPVPAGDDDGTTLGLAFHQVMEWAAREGFPPDPGWARMKAEAAATAWRLGRGQVELLAQWVEQACRGPVGALARRSARCMAEVPFAYVDDAGTLVEGRMDLLCVLPGGGLVVVDYKTDAAPASALRKHYAAQAEAYAQAARRACGAPAGRAVDVFLYAARAGQLVVAEGAGREPAE</sequence>
<feature type="domain" description="UvrD-like helicase ATP-binding" evidence="16">
    <location>
        <begin position="9"/>
        <end position="467"/>
    </location>
</feature>
<dbReference type="InterPro" id="IPR000212">
    <property type="entry name" value="DNA_helicase_UvrD/REP"/>
</dbReference>
<keyword evidence="2 14" id="KW-0547">Nucleotide-binding</keyword>
<keyword evidence="7 14" id="KW-0067">ATP-binding</keyword>
<feature type="domain" description="UvrD-like helicase C-terminal" evidence="17">
    <location>
        <begin position="502"/>
        <end position="796"/>
    </location>
</feature>
<keyword evidence="19" id="KW-1185">Reference proteome</keyword>
<dbReference type="Pfam" id="PF00580">
    <property type="entry name" value="UvrD-helicase"/>
    <property type="match status" value="1"/>
</dbReference>
<dbReference type="Pfam" id="PF12705">
    <property type="entry name" value="PDDEXK_1"/>
    <property type="match status" value="1"/>
</dbReference>
<name>A0ABZ1BVU2_9FIRM</name>
<dbReference type="Proteomes" id="UP001332192">
    <property type="component" value="Chromosome"/>
</dbReference>
<keyword evidence="6" id="KW-0269">Exonuclease</keyword>
<dbReference type="PANTHER" id="PTHR11070:SF23">
    <property type="entry name" value="RECBCD ENZYME SUBUNIT RECB"/>
    <property type="match status" value="1"/>
</dbReference>
<evidence type="ECO:0000256" key="10">
    <source>
        <dbReference type="ARBA" id="ARBA00023235"/>
    </source>
</evidence>
<keyword evidence="1" id="KW-0540">Nuclease</keyword>